<dbReference type="RefSeq" id="WP_176955285.1">
    <property type="nucleotide sequence ID" value="NZ_FNCN01000004.1"/>
</dbReference>
<organism evidence="1 2">
    <name type="scientific">Sinosporangium album</name>
    <dbReference type="NCBI Taxonomy" id="504805"/>
    <lineage>
        <taxon>Bacteria</taxon>
        <taxon>Bacillati</taxon>
        <taxon>Actinomycetota</taxon>
        <taxon>Actinomycetes</taxon>
        <taxon>Streptosporangiales</taxon>
        <taxon>Streptosporangiaceae</taxon>
        <taxon>Sinosporangium</taxon>
    </lineage>
</organism>
<evidence type="ECO:0000313" key="2">
    <source>
        <dbReference type="Proteomes" id="UP000198923"/>
    </source>
</evidence>
<protein>
    <submittedName>
        <fullName evidence="1">Uncharacterized protein</fullName>
    </submittedName>
</protein>
<accession>A0A1G7U3H7</accession>
<dbReference type="STRING" id="504805.SAMN05421505_10461"/>
<reference evidence="1 2" key="1">
    <citation type="submission" date="2016-10" db="EMBL/GenBank/DDBJ databases">
        <authorList>
            <person name="de Groot N.N."/>
        </authorList>
    </citation>
    <scope>NUCLEOTIDE SEQUENCE [LARGE SCALE GENOMIC DNA]</scope>
    <source>
        <strain evidence="1 2">CPCC 201354</strain>
    </source>
</reference>
<proteinExistence type="predicted"/>
<dbReference type="EMBL" id="FNCN01000004">
    <property type="protein sequence ID" value="SDG41609.1"/>
    <property type="molecule type" value="Genomic_DNA"/>
</dbReference>
<evidence type="ECO:0000313" key="1">
    <source>
        <dbReference type="EMBL" id="SDG41609.1"/>
    </source>
</evidence>
<name>A0A1G7U3H7_9ACTN</name>
<dbReference type="Proteomes" id="UP000198923">
    <property type="component" value="Unassembled WGS sequence"/>
</dbReference>
<dbReference type="AlphaFoldDB" id="A0A1G7U3H7"/>
<gene>
    <name evidence="1" type="ORF">SAMN05421505_10461</name>
</gene>
<keyword evidence="2" id="KW-1185">Reference proteome</keyword>
<sequence>MTPTEFRRRFPEGRATRWFVYLNAPMSRLNAVIDLAPAVVDISERIAAAKPMLPHAA</sequence>